<comment type="caution">
    <text evidence="2">The sequence shown here is derived from an EMBL/GenBank/DDBJ whole genome shotgun (WGS) entry which is preliminary data.</text>
</comment>
<evidence type="ECO:0000313" key="2">
    <source>
        <dbReference type="EMBL" id="OHV16664.1"/>
    </source>
</evidence>
<accession>A0A1S1P9P6</accession>
<proteinExistence type="predicted"/>
<evidence type="ECO:0000256" key="1">
    <source>
        <dbReference type="SAM" id="SignalP"/>
    </source>
</evidence>
<gene>
    <name evidence="2" type="ORF">BK022_10575</name>
</gene>
<name>A0A1S1P9P6_METEX</name>
<reference evidence="2 3" key="1">
    <citation type="submission" date="2016-10" db="EMBL/GenBank/DDBJ databases">
        <title>Draft genome sequence of Methylobacterium extorquens CP3, a seed endophyte of Crotalaria pumila with plant growth-promoting and metal tolerance properties.</title>
        <authorList>
            <person name="Sanchez-Lopez A.S."/>
            <person name="Van Hamme J.D."/>
            <person name="Thijs S."/>
            <person name="Mcammond B.M."/>
            <person name="Stevens V."/>
            <person name="Gonzalez-Chavez M.D.C."/>
            <person name="Vangronsveld J."/>
        </authorList>
    </citation>
    <scope>NUCLEOTIDE SEQUENCE [LARGE SCALE GENOMIC DNA]</scope>
    <source>
        <strain evidence="2 3">CP3</strain>
    </source>
</reference>
<protein>
    <submittedName>
        <fullName evidence="2">3',5'-cyclic-nucleotide phosphodiesterase</fullName>
    </submittedName>
</protein>
<sequence length="83" mass="8719">MPRLATLGLLLAAPFVVASASAAPESKRGNPDLKKYCTGDALQFCGGIDSDSPEMDACFKKHRAALSENCRRAITAYEASGGK</sequence>
<feature type="signal peptide" evidence="1">
    <location>
        <begin position="1"/>
        <end position="22"/>
    </location>
</feature>
<keyword evidence="1" id="KW-0732">Signal</keyword>
<dbReference type="AlphaFoldDB" id="A0A1S1P9P6"/>
<dbReference type="EMBL" id="MNAO01000102">
    <property type="protein sequence ID" value="OHV16664.1"/>
    <property type="molecule type" value="Genomic_DNA"/>
</dbReference>
<organism evidence="2 3">
    <name type="scientific">Methylorubrum extorquens</name>
    <name type="common">Methylobacterium dichloromethanicum</name>
    <name type="synonym">Methylobacterium extorquens</name>
    <dbReference type="NCBI Taxonomy" id="408"/>
    <lineage>
        <taxon>Bacteria</taxon>
        <taxon>Pseudomonadati</taxon>
        <taxon>Pseudomonadota</taxon>
        <taxon>Alphaproteobacteria</taxon>
        <taxon>Hyphomicrobiales</taxon>
        <taxon>Methylobacteriaceae</taxon>
        <taxon>Methylorubrum</taxon>
    </lineage>
</organism>
<evidence type="ECO:0000313" key="3">
    <source>
        <dbReference type="Proteomes" id="UP000180215"/>
    </source>
</evidence>
<feature type="chain" id="PRO_5012571412" evidence="1">
    <location>
        <begin position="23"/>
        <end position="83"/>
    </location>
</feature>
<dbReference type="Proteomes" id="UP000180215">
    <property type="component" value="Unassembled WGS sequence"/>
</dbReference>